<keyword evidence="3" id="KW-1185">Reference proteome</keyword>
<comment type="caution">
    <text evidence="2">The sequence shown here is derived from an EMBL/GenBank/DDBJ whole genome shotgun (WGS) entry which is preliminary data.</text>
</comment>
<dbReference type="GO" id="GO:0016787">
    <property type="term" value="F:hydrolase activity"/>
    <property type="evidence" value="ECO:0007669"/>
    <property type="project" value="UniProtKB-KW"/>
</dbReference>
<dbReference type="SUPFAM" id="SSF53474">
    <property type="entry name" value="alpha/beta-Hydrolases"/>
    <property type="match status" value="1"/>
</dbReference>
<name>A0AAE0IJ40_9PEZI</name>
<dbReference type="InterPro" id="IPR029058">
    <property type="entry name" value="AB_hydrolase_fold"/>
</dbReference>
<dbReference type="Pfam" id="PF00561">
    <property type="entry name" value="Abhydrolase_1"/>
    <property type="match status" value="1"/>
</dbReference>
<dbReference type="InterPro" id="IPR000073">
    <property type="entry name" value="AB_hydrolase_1"/>
</dbReference>
<reference evidence="2" key="2">
    <citation type="submission" date="2023-06" db="EMBL/GenBank/DDBJ databases">
        <authorList>
            <consortium name="Lawrence Berkeley National Laboratory"/>
            <person name="Haridas S."/>
            <person name="Hensen N."/>
            <person name="Bonometti L."/>
            <person name="Westerberg I."/>
            <person name="Brannstrom I.O."/>
            <person name="Guillou S."/>
            <person name="Cros-Aarteil S."/>
            <person name="Calhoun S."/>
            <person name="Kuo A."/>
            <person name="Mondo S."/>
            <person name="Pangilinan J."/>
            <person name="Riley R."/>
            <person name="Labutti K."/>
            <person name="Andreopoulos B."/>
            <person name="Lipzen A."/>
            <person name="Chen C."/>
            <person name="Yanf M."/>
            <person name="Daum C."/>
            <person name="Ng V."/>
            <person name="Clum A."/>
            <person name="Steindorff A."/>
            <person name="Ohm R."/>
            <person name="Martin F."/>
            <person name="Silar P."/>
            <person name="Natvig D."/>
            <person name="Lalanne C."/>
            <person name="Gautier V."/>
            <person name="Ament-Velasquez S.L."/>
            <person name="Kruys A."/>
            <person name="Hutchinson M.I."/>
            <person name="Powell A.J."/>
            <person name="Barry K."/>
            <person name="Miller A.N."/>
            <person name="Grigoriev I.V."/>
            <person name="Debuchy R."/>
            <person name="Gladieux P."/>
            <person name="Thoren M.H."/>
            <person name="Johannesson H."/>
        </authorList>
    </citation>
    <scope>NUCLEOTIDE SEQUENCE</scope>
    <source>
        <strain evidence="2">CBS 118394</strain>
    </source>
</reference>
<organism evidence="2 3">
    <name type="scientific">Apodospora peruviana</name>
    <dbReference type="NCBI Taxonomy" id="516989"/>
    <lineage>
        <taxon>Eukaryota</taxon>
        <taxon>Fungi</taxon>
        <taxon>Dikarya</taxon>
        <taxon>Ascomycota</taxon>
        <taxon>Pezizomycotina</taxon>
        <taxon>Sordariomycetes</taxon>
        <taxon>Sordariomycetidae</taxon>
        <taxon>Sordariales</taxon>
        <taxon>Lasiosphaeriaceae</taxon>
        <taxon>Apodospora</taxon>
    </lineage>
</organism>
<evidence type="ECO:0000313" key="2">
    <source>
        <dbReference type="EMBL" id="KAK3326005.1"/>
    </source>
</evidence>
<dbReference type="Gene3D" id="3.40.50.1820">
    <property type="entry name" value="alpha/beta hydrolase"/>
    <property type="match status" value="1"/>
</dbReference>
<dbReference type="Proteomes" id="UP001283341">
    <property type="component" value="Unassembled WGS sequence"/>
</dbReference>
<evidence type="ECO:0000259" key="1">
    <source>
        <dbReference type="Pfam" id="PF00561"/>
    </source>
</evidence>
<dbReference type="AlphaFoldDB" id="A0AAE0IJ40"/>
<keyword evidence="2" id="KW-0378">Hydrolase</keyword>
<accession>A0AAE0IJ40</accession>
<dbReference type="EMBL" id="JAUEDM010000002">
    <property type="protein sequence ID" value="KAK3326005.1"/>
    <property type="molecule type" value="Genomic_DNA"/>
</dbReference>
<feature type="domain" description="AB hydrolase-1" evidence="1">
    <location>
        <begin position="47"/>
        <end position="166"/>
    </location>
</feature>
<proteinExistence type="predicted"/>
<evidence type="ECO:0000313" key="3">
    <source>
        <dbReference type="Proteomes" id="UP001283341"/>
    </source>
</evidence>
<gene>
    <name evidence="2" type="ORF">B0H66DRAFT_549913</name>
</gene>
<protein>
    <submittedName>
        <fullName evidence="2">Alpha/Beta hydrolase protein</fullName>
    </submittedName>
</protein>
<sequence>MMPPKFITNSLMSAMAAKMTAKMEHAVLHTEGCALHYWHCGHGPTLITFVPGGNGHGLQFLALMAALADTGKYTCATFDRRQMSASVVTDGVNKKFNPPQQARDIRAVISVLGFAQSIIFGSSSGGILSLQFAHDFPDMVIHLISHEAPTFILLPDAAELFEWFHGLMTLYETKGLEAAAAEFESKLTGYDDEGIPTCVSPDPKNRVNFWENEIPILIGGYVSNLWRVKENGTSVGVMRGVRCKDAFFARATVEQAKILGCPLAVVPGHHQGFEVETEAFLPAFLEMIETLEKRKKGSAISTY</sequence>
<reference evidence="2" key="1">
    <citation type="journal article" date="2023" name="Mol. Phylogenet. Evol.">
        <title>Genome-scale phylogeny and comparative genomics of the fungal order Sordariales.</title>
        <authorList>
            <person name="Hensen N."/>
            <person name="Bonometti L."/>
            <person name="Westerberg I."/>
            <person name="Brannstrom I.O."/>
            <person name="Guillou S."/>
            <person name="Cros-Aarteil S."/>
            <person name="Calhoun S."/>
            <person name="Haridas S."/>
            <person name="Kuo A."/>
            <person name="Mondo S."/>
            <person name="Pangilinan J."/>
            <person name="Riley R."/>
            <person name="LaButti K."/>
            <person name="Andreopoulos B."/>
            <person name="Lipzen A."/>
            <person name="Chen C."/>
            <person name="Yan M."/>
            <person name="Daum C."/>
            <person name="Ng V."/>
            <person name="Clum A."/>
            <person name="Steindorff A."/>
            <person name="Ohm R.A."/>
            <person name="Martin F."/>
            <person name="Silar P."/>
            <person name="Natvig D.O."/>
            <person name="Lalanne C."/>
            <person name="Gautier V."/>
            <person name="Ament-Velasquez S.L."/>
            <person name="Kruys A."/>
            <person name="Hutchinson M.I."/>
            <person name="Powell A.J."/>
            <person name="Barry K."/>
            <person name="Miller A.N."/>
            <person name="Grigoriev I.V."/>
            <person name="Debuchy R."/>
            <person name="Gladieux P."/>
            <person name="Hiltunen Thoren M."/>
            <person name="Johannesson H."/>
        </authorList>
    </citation>
    <scope>NUCLEOTIDE SEQUENCE</scope>
    <source>
        <strain evidence="2">CBS 118394</strain>
    </source>
</reference>